<keyword evidence="3" id="KW-1185">Reference proteome</keyword>
<dbReference type="AlphaFoldDB" id="A0ABD5PCZ3"/>
<sequence>MSSRKPPEADTEECTVCDTRTTHTVSIELVTESERERNAEFSREPYRVSECDVCGSEEKVRMNDA</sequence>
<protein>
    <recommendedName>
        <fullName evidence="1">DUF7835 domain-containing protein</fullName>
    </recommendedName>
</protein>
<accession>A0ABD5PCZ3</accession>
<proteinExistence type="predicted"/>
<dbReference type="InterPro" id="IPR057157">
    <property type="entry name" value="DUF7835"/>
</dbReference>
<comment type="caution">
    <text evidence="2">The sequence shown here is derived from an EMBL/GenBank/DDBJ whole genome shotgun (WGS) entry which is preliminary data.</text>
</comment>
<reference evidence="2 3" key="1">
    <citation type="journal article" date="2019" name="Int. J. Syst. Evol. Microbiol.">
        <title>The Global Catalogue of Microorganisms (GCM) 10K type strain sequencing project: providing services to taxonomists for standard genome sequencing and annotation.</title>
        <authorList>
            <consortium name="The Broad Institute Genomics Platform"/>
            <consortium name="The Broad Institute Genome Sequencing Center for Infectious Disease"/>
            <person name="Wu L."/>
            <person name="Ma J."/>
        </authorList>
    </citation>
    <scope>NUCLEOTIDE SEQUENCE [LARGE SCALE GENOMIC DNA]</scope>
    <source>
        <strain evidence="2 3">CGMCC 1.12553</strain>
    </source>
</reference>
<dbReference type="RefSeq" id="WP_390203206.1">
    <property type="nucleotide sequence ID" value="NZ_JAODIW010000008.1"/>
</dbReference>
<dbReference type="Proteomes" id="UP001595921">
    <property type="component" value="Unassembled WGS sequence"/>
</dbReference>
<feature type="domain" description="DUF7835" evidence="1">
    <location>
        <begin position="5"/>
        <end position="65"/>
    </location>
</feature>
<evidence type="ECO:0000313" key="3">
    <source>
        <dbReference type="Proteomes" id="UP001595921"/>
    </source>
</evidence>
<name>A0ABD5PCZ3_9EURY</name>
<evidence type="ECO:0000259" key="1">
    <source>
        <dbReference type="Pfam" id="PF25205"/>
    </source>
</evidence>
<dbReference type="EMBL" id="JBHSDS010000006">
    <property type="protein sequence ID" value="MFC4358764.1"/>
    <property type="molecule type" value="Genomic_DNA"/>
</dbReference>
<evidence type="ECO:0000313" key="2">
    <source>
        <dbReference type="EMBL" id="MFC4358764.1"/>
    </source>
</evidence>
<gene>
    <name evidence="2" type="ORF">ACFO0N_12505</name>
</gene>
<dbReference type="Pfam" id="PF25205">
    <property type="entry name" value="DUF7835"/>
    <property type="match status" value="1"/>
</dbReference>
<organism evidence="2 3">
    <name type="scientific">Halobium salinum</name>
    <dbReference type="NCBI Taxonomy" id="1364940"/>
    <lineage>
        <taxon>Archaea</taxon>
        <taxon>Methanobacteriati</taxon>
        <taxon>Methanobacteriota</taxon>
        <taxon>Stenosarchaea group</taxon>
        <taxon>Halobacteria</taxon>
        <taxon>Halobacteriales</taxon>
        <taxon>Haloferacaceae</taxon>
        <taxon>Halobium</taxon>
    </lineage>
</organism>